<evidence type="ECO:0000259" key="3">
    <source>
        <dbReference type="PROSITE" id="PS51186"/>
    </source>
</evidence>
<dbReference type="Gene3D" id="3.40.630.30">
    <property type="match status" value="1"/>
</dbReference>
<keyword evidence="2" id="KW-0012">Acyltransferase</keyword>
<protein>
    <submittedName>
        <fullName evidence="4">GNAT family N-acetyltransferase</fullName>
    </submittedName>
</protein>
<comment type="caution">
    <text evidence="4">The sequence shown here is derived from an EMBL/GenBank/DDBJ whole genome shotgun (WGS) entry which is preliminary data.</text>
</comment>
<accession>A0A6M1RUK2</accession>
<sequence length="174" mass="19137">MPEHGSVSIRDAHREDVDLLHSGILALADHVGSQHKVLSTPADLLLHGFGERPAFDGLIAEVEGRFAGMCLTFASFSTFRGEPGIYVQDLYVEETFRGMGIGERLLQAAAARGLEKGARYLRLSVDINNTQAQGFYERLGIIHSRDEQIHMIKGENFSDFAHKGNLNRMGNSGP</sequence>
<gene>
    <name evidence="4" type="ORF">G6N76_15595</name>
</gene>
<keyword evidence="1 4" id="KW-0808">Transferase</keyword>
<dbReference type="RefSeq" id="WP_163902583.1">
    <property type="nucleotide sequence ID" value="NZ_CP048427.1"/>
</dbReference>
<dbReference type="InterPro" id="IPR051016">
    <property type="entry name" value="Diverse_Substrate_AcTransf"/>
</dbReference>
<evidence type="ECO:0000313" key="4">
    <source>
        <dbReference type="EMBL" id="NGO65092.1"/>
    </source>
</evidence>
<dbReference type="GO" id="GO:0008080">
    <property type="term" value="F:N-acetyltransferase activity"/>
    <property type="evidence" value="ECO:0007669"/>
    <property type="project" value="UniProtKB-ARBA"/>
</dbReference>
<feature type="domain" description="N-acetyltransferase" evidence="3">
    <location>
        <begin position="7"/>
        <end position="167"/>
    </location>
</feature>
<dbReference type="SUPFAM" id="SSF55729">
    <property type="entry name" value="Acyl-CoA N-acyltransferases (Nat)"/>
    <property type="match status" value="1"/>
</dbReference>
<dbReference type="PANTHER" id="PTHR10545:SF29">
    <property type="entry name" value="GH14572P-RELATED"/>
    <property type="match status" value="1"/>
</dbReference>
<dbReference type="EMBL" id="JAAKZH010000004">
    <property type="protein sequence ID" value="NGO65092.1"/>
    <property type="molecule type" value="Genomic_DNA"/>
</dbReference>
<dbReference type="Pfam" id="PF00583">
    <property type="entry name" value="Acetyltransf_1"/>
    <property type="match status" value="1"/>
</dbReference>
<evidence type="ECO:0000256" key="1">
    <source>
        <dbReference type="ARBA" id="ARBA00022679"/>
    </source>
</evidence>
<keyword evidence="5" id="KW-1185">Reference proteome</keyword>
<dbReference type="PANTHER" id="PTHR10545">
    <property type="entry name" value="DIAMINE N-ACETYLTRANSFERASE"/>
    <property type="match status" value="1"/>
</dbReference>
<dbReference type="AlphaFoldDB" id="A0A6M1RUK2"/>
<organism evidence="4 5">
    <name type="scientific">Rhizobium daejeonense</name>
    <dbReference type="NCBI Taxonomy" id="240521"/>
    <lineage>
        <taxon>Bacteria</taxon>
        <taxon>Pseudomonadati</taxon>
        <taxon>Pseudomonadota</taxon>
        <taxon>Alphaproteobacteria</taxon>
        <taxon>Hyphomicrobiales</taxon>
        <taxon>Rhizobiaceae</taxon>
        <taxon>Rhizobium/Agrobacterium group</taxon>
        <taxon>Rhizobium</taxon>
    </lineage>
</organism>
<dbReference type="Proteomes" id="UP000477849">
    <property type="component" value="Unassembled WGS sequence"/>
</dbReference>
<dbReference type="InterPro" id="IPR000182">
    <property type="entry name" value="GNAT_dom"/>
</dbReference>
<evidence type="ECO:0000256" key="2">
    <source>
        <dbReference type="ARBA" id="ARBA00023315"/>
    </source>
</evidence>
<dbReference type="InterPro" id="IPR016181">
    <property type="entry name" value="Acyl_CoA_acyltransferase"/>
</dbReference>
<dbReference type="PROSITE" id="PS51186">
    <property type="entry name" value="GNAT"/>
    <property type="match status" value="1"/>
</dbReference>
<evidence type="ECO:0000313" key="5">
    <source>
        <dbReference type="Proteomes" id="UP000477849"/>
    </source>
</evidence>
<proteinExistence type="predicted"/>
<reference evidence="4 5" key="1">
    <citation type="submission" date="2020-02" db="EMBL/GenBank/DDBJ databases">
        <title>Genome sequence of the type strain CCBAU10050 of Rhizobium daejeonense.</title>
        <authorList>
            <person name="Gao J."/>
            <person name="Sun J."/>
        </authorList>
    </citation>
    <scope>NUCLEOTIDE SEQUENCE [LARGE SCALE GENOMIC DNA]</scope>
    <source>
        <strain evidence="4 5">CCBAU10050</strain>
    </source>
</reference>
<dbReference type="CDD" id="cd04301">
    <property type="entry name" value="NAT_SF"/>
    <property type="match status" value="1"/>
</dbReference>
<name>A0A6M1RUK2_9HYPH</name>